<dbReference type="RefSeq" id="WP_016504103.1">
    <property type="nucleotide sequence ID" value="NZ_AMSD01000002.1"/>
</dbReference>
<keyword evidence="6" id="KW-1185">Reference proteome</keyword>
<comment type="function">
    <text evidence="1">Acyl transferase is part of the fatty acid reductase system required for aldehyde biosynthesis; it produces fatty acids for the luminescent reaction.</text>
</comment>
<keyword evidence="3" id="KW-0455">Luminescence</keyword>
<dbReference type="EMBL" id="AMSD01000002">
    <property type="protein sequence ID" value="EPE37471.1"/>
    <property type="molecule type" value="Genomic_DNA"/>
</dbReference>
<evidence type="ECO:0000256" key="1">
    <source>
        <dbReference type="ARBA" id="ARBA00003846"/>
    </source>
</evidence>
<reference evidence="5 6" key="1">
    <citation type="journal article" date="2014" name="Environ. Microbiol.">
        <title>Genomic signatures of obligate host dependence in the luminous bacterial symbiont of a vertebrate.</title>
        <authorList>
            <person name="Hendry T.A."/>
            <person name="de Wet J.R."/>
            <person name="Dunlap P.V."/>
        </authorList>
    </citation>
    <scope>NUCLEOTIDE SEQUENCE [LARGE SCALE GENOMIC DNA]</scope>
    <source>
        <strain evidence="5 6">Akat1</strain>
    </source>
</reference>
<proteinExistence type="predicted"/>
<evidence type="ECO:0000256" key="3">
    <source>
        <dbReference type="ARBA" id="ARBA00023223"/>
    </source>
</evidence>
<comment type="caution">
    <text evidence="5">The sequence shown here is derived from an EMBL/GenBank/DDBJ whole genome shotgun (WGS) entry which is preliminary data.</text>
</comment>
<dbReference type="eggNOG" id="COG1073">
    <property type="taxonomic scope" value="Bacteria"/>
</dbReference>
<name>S3DZS6_9GAMM</name>
<gene>
    <name evidence="5" type="primary">luxD</name>
    <name evidence="5" type="ORF">O1U_0774</name>
</gene>
<evidence type="ECO:0000256" key="2">
    <source>
        <dbReference type="ARBA" id="ARBA00022679"/>
    </source>
</evidence>
<evidence type="ECO:0000313" key="6">
    <source>
        <dbReference type="Proteomes" id="UP000053688"/>
    </source>
</evidence>
<evidence type="ECO:0000313" key="5">
    <source>
        <dbReference type="EMBL" id="EPE37471.1"/>
    </source>
</evidence>
<dbReference type="Pfam" id="PF02273">
    <property type="entry name" value="Acyl_transf_2"/>
    <property type="match status" value="1"/>
</dbReference>
<sequence length="303" mass="34044">MNNEVVNSTIDHILKIGNNQTIRIWETPPKEKSPNRDNIILISSGFARRMDHSVGLSEYLSTNGFLVIRYDSLNHVGLSSGNIDKFTMTIGEKSLLAVIHWLNDRGFYNIGLIAISLSARIAYQVVSKISLSFLITSVGVVNLRNTLKKALGFDYLRSSSEDFPSTLELKGYKLEAKNFFLDCLKHHWADLSSTIDRMKDFSAPFIVFIASDDVLIEQNEVLEMLSNIKSGCYKVYSLLGSPHDLSKNLIILRKFYSSITKAAIGLDIGKLNLFASIDEPEFEKITISTVNERRLKIKIASQS</sequence>
<protein>
    <submittedName>
        <fullName evidence="5">Acyl transferase LuxD</fullName>
    </submittedName>
</protein>
<organism evidence="5 6">
    <name type="scientific">Candidatus Photodesmus katoptron Akat1</name>
    <dbReference type="NCBI Taxonomy" id="1236703"/>
    <lineage>
        <taxon>Bacteria</taxon>
        <taxon>Pseudomonadati</taxon>
        <taxon>Pseudomonadota</taxon>
        <taxon>Gammaproteobacteria</taxon>
        <taxon>Vibrionales</taxon>
        <taxon>Vibrionaceae</taxon>
        <taxon>Candidatus Photodesmus</taxon>
    </lineage>
</organism>
<dbReference type="AlphaFoldDB" id="S3DZS6"/>
<dbReference type="SUPFAM" id="SSF53474">
    <property type="entry name" value="alpha/beta-Hydrolases"/>
    <property type="match status" value="1"/>
</dbReference>
<dbReference type="InterPro" id="IPR003157">
    <property type="entry name" value="LuxD"/>
</dbReference>
<dbReference type="Proteomes" id="UP000053688">
    <property type="component" value="Unassembled WGS sequence"/>
</dbReference>
<dbReference type="GO" id="GO:0008218">
    <property type="term" value="P:bioluminescence"/>
    <property type="evidence" value="ECO:0007669"/>
    <property type="project" value="UniProtKB-KW"/>
</dbReference>
<dbReference type="STRING" id="28176.CF66_3021"/>
<keyword evidence="2 5" id="KW-0808">Transferase</keyword>
<keyword evidence="4" id="KW-0012">Acyltransferase</keyword>
<evidence type="ECO:0000256" key="4">
    <source>
        <dbReference type="ARBA" id="ARBA00023315"/>
    </source>
</evidence>
<accession>S3DZS6</accession>
<dbReference type="GO" id="GO:0006631">
    <property type="term" value="P:fatty acid metabolic process"/>
    <property type="evidence" value="ECO:0007669"/>
    <property type="project" value="InterPro"/>
</dbReference>
<dbReference type="InterPro" id="IPR029058">
    <property type="entry name" value="AB_hydrolase_fold"/>
</dbReference>
<dbReference type="Gene3D" id="3.40.50.1820">
    <property type="entry name" value="alpha/beta hydrolase"/>
    <property type="match status" value="1"/>
</dbReference>
<dbReference type="GO" id="GO:0016746">
    <property type="term" value="F:acyltransferase activity"/>
    <property type="evidence" value="ECO:0007669"/>
    <property type="project" value="UniProtKB-KW"/>
</dbReference>